<evidence type="ECO:0000313" key="2">
    <source>
        <dbReference type="Proteomes" id="UP000186079"/>
    </source>
</evidence>
<protein>
    <submittedName>
        <fullName evidence="1">Uncharacterized protein</fullName>
    </submittedName>
</protein>
<dbReference type="EMBL" id="FTMC01000019">
    <property type="protein sequence ID" value="SIR29616.1"/>
    <property type="molecule type" value="Genomic_DNA"/>
</dbReference>
<proteinExistence type="predicted"/>
<organism evidence="1 2">
    <name type="scientific">Pseudomonas flexibilis</name>
    <dbReference type="NCBI Taxonomy" id="706570"/>
    <lineage>
        <taxon>Bacteria</taxon>
        <taxon>Pseudomonadati</taxon>
        <taxon>Pseudomonadota</taxon>
        <taxon>Gammaproteobacteria</taxon>
        <taxon>Pseudomonadales</taxon>
        <taxon>Pseudomonadaceae</taxon>
        <taxon>Pseudomonas</taxon>
    </lineage>
</organism>
<dbReference type="Pfam" id="PF11162">
    <property type="entry name" value="DUF2946"/>
    <property type="match status" value="1"/>
</dbReference>
<accession>A0A1N6ZSD0</accession>
<dbReference type="AlphaFoldDB" id="A0A1N6ZSD0"/>
<evidence type="ECO:0000313" key="1">
    <source>
        <dbReference type="EMBL" id="SIR29616.1"/>
    </source>
</evidence>
<dbReference type="InterPro" id="IPR021333">
    <property type="entry name" value="DUF2946"/>
</dbReference>
<dbReference type="RefSeq" id="WP_139326752.1">
    <property type="nucleotide sequence ID" value="NZ_FTMC01000019.1"/>
</dbReference>
<name>A0A1N6ZSD0_9PSED</name>
<reference evidence="1 2" key="1">
    <citation type="submission" date="2017-01" db="EMBL/GenBank/DDBJ databases">
        <authorList>
            <person name="Mah S.A."/>
            <person name="Swanson W.J."/>
            <person name="Moy G.W."/>
            <person name="Vacquier V.D."/>
        </authorList>
    </citation>
    <scope>NUCLEOTIDE SEQUENCE [LARGE SCALE GENOMIC DNA]</scope>
    <source>
        <strain evidence="1 2">ATCC 29606</strain>
    </source>
</reference>
<sequence length="117" mass="12297">MIATRRPHPLLLWTLCLSVLLSLHLCGLRHGQSSALALSGLAGGFCSSDSARFDASPAEDAEPLGDWSCPLCQNPGASDGGWNADGPMLAGTGLLLLAGRAVRRSRRRYTLACPRAP</sequence>
<dbReference type="Proteomes" id="UP000186079">
    <property type="component" value="Unassembled WGS sequence"/>
</dbReference>
<gene>
    <name evidence="1" type="ORF">SAMN05421672_1196</name>
</gene>